<dbReference type="GO" id="GO:0007015">
    <property type="term" value="P:actin filament organization"/>
    <property type="evidence" value="ECO:0007669"/>
    <property type="project" value="TreeGrafter"/>
</dbReference>
<feature type="region of interest" description="Disordered" evidence="12">
    <location>
        <begin position="1"/>
        <end position="27"/>
    </location>
</feature>
<feature type="compositionally biased region" description="Polar residues" evidence="12">
    <location>
        <begin position="17"/>
        <end position="27"/>
    </location>
</feature>
<keyword evidence="4" id="KW-0597">Phosphoprotein</keyword>
<feature type="region of interest" description="Disordered" evidence="12">
    <location>
        <begin position="313"/>
        <end position="347"/>
    </location>
</feature>
<evidence type="ECO:0000256" key="9">
    <source>
        <dbReference type="ARBA" id="ARBA00023203"/>
    </source>
</evidence>
<protein>
    <recommendedName>
        <fullName evidence="13">PDZ domain-containing protein</fullName>
    </recommendedName>
</protein>
<feature type="compositionally biased region" description="Basic and acidic residues" evidence="12">
    <location>
        <begin position="427"/>
        <end position="446"/>
    </location>
</feature>
<dbReference type="EMBL" id="GEEE01010943">
    <property type="protein sequence ID" value="JAP52282.1"/>
    <property type="molecule type" value="Transcribed_RNA"/>
</dbReference>
<dbReference type="GO" id="GO:0005737">
    <property type="term" value="C:cytoplasm"/>
    <property type="evidence" value="ECO:0007669"/>
    <property type="project" value="TreeGrafter"/>
</dbReference>
<dbReference type="Gene3D" id="2.30.42.10">
    <property type="match status" value="1"/>
</dbReference>
<feature type="region of interest" description="Disordered" evidence="12">
    <location>
        <begin position="862"/>
        <end position="903"/>
    </location>
</feature>
<feature type="compositionally biased region" description="Polar residues" evidence="12">
    <location>
        <begin position="447"/>
        <end position="456"/>
    </location>
</feature>
<feature type="compositionally biased region" description="Low complexity" evidence="12">
    <location>
        <begin position="1128"/>
        <end position="1142"/>
    </location>
</feature>
<keyword evidence="2" id="KW-0217">Developmental protein</keyword>
<reference evidence="14" key="1">
    <citation type="submission" date="2016-01" db="EMBL/GenBank/DDBJ databases">
        <title>Reference transcriptome for the parasite Schistocephalus solidus: insights into the molecular evolution of parasitism.</title>
        <authorList>
            <person name="Hebert F.O."/>
            <person name="Grambauer S."/>
            <person name="Barber I."/>
            <person name="Landry C.R."/>
            <person name="Aubin-Horth N."/>
        </authorList>
    </citation>
    <scope>NUCLEOTIDE SEQUENCE</scope>
</reference>
<feature type="compositionally biased region" description="Low complexity" evidence="12">
    <location>
        <begin position="997"/>
        <end position="1010"/>
    </location>
</feature>
<evidence type="ECO:0000313" key="14">
    <source>
        <dbReference type="EMBL" id="JAP52282.1"/>
    </source>
</evidence>
<keyword evidence="5" id="KW-0221">Differentiation</keyword>
<organism evidence="14">
    <name type="scientific">Schistocephalus solidus</name>
    <name type="common">Tapeworm</name>
    <dbReference type="NCBI Taxonomy" id="70667"/>
    <lineage>
        <taxon>Eukaryota</taxon>
        <taxon>Metazoa</taxon>
        <taxon>Spiralia</taxon>
        <taxon>Lophotrochozoa</taxon>
        <taxon>Platyhelminthes</taxon>
        <taxon>Cestoda</taxon>
        <taxon>Eucestoda</taxon>
        <taxon>Diphyllobothriidea</taxon>
        <taxon>Diphyllobothriidae</taxon>
        <taxon>Schistocephalus</taxon>
    </lineage>
</organism>
<evidence type="ECO:0000256" key="7">
    <source>
        <dbReference type="ARBA" id="ARBA00023018"/>
    </source>
</evidence>
<sequence>MESGSSLDISISSDHSMQPNSNDATTFLPSRLSRVSILRDLFQRGKPIPIEELESANEELSSYAEPKDFSRHSSPLESGLRQNGVKITSREDGVFDKEGENLKMTERSLISDIPNGLNVKKEEISVQGPCQDEIALDDIRSTTSNTSGLSNAADYVIDSAVRGLVVSNSEPSGEDSSLRAESHQVPSLETPPAEPALDDNRTTSSAEGNSDARGSSEKTETIQNFVVKAEDFIPTAPCRLPLKATLQLLHPEDVTISTTESESTADELGACSCPDAENGENDGTAAAVTATAAASANLRSDGYSSTTIDWQPSRLSKNFHDDSEELNESSEDDDVEEEAAAEEEENYGDYLLLEDEQDWRPIPEEKKEDTRAAFSLPSHITPVAVNSSGVHLLEDGNFFYQCAGLPPLAVPDSSDGCVSTSENDEEGGSKTVEKETEATKAEEEATRSNSTSNRSVHFSTKPITVFSTHSVVAYKRRNDSIDPVAASAEYELEKRLEELDLFQMDLQKGSNGLGISILGMGMTSANGVEKLGIFVKAITPGGAADIDGRIRVYDQLVEVDGQCLVGVSQSFAADALRNTSGTVHFVVGRERNETNMSIAALLEADEMTASTTSASNSEMSEDVRTIYEENIKREDSVETLRKLLADASATAAKAHEQVEPDICEEEDDEEDEEDIFDDDDDDDATTDTLVSENGDRPNGQPRARRPLVRAGVLPFEVSSSDAGLSVSECDSESDRNQPVLDISKEISKLRQRDLAITQLLQEAMEKAKSRNSEGYGLPSSDVNSEQTVKASANFPKPALCALRFLASHLFNAQSQIKRLRVRIRQLGQRLTDQEAAADEAIERLCLRCHNLETRLAEKQAMLSSVTNERENTSQIGTDAGSASAGHEKGDQLSPHDREHESAMEALSNMQSRYSSLNALYEAALKREELLRTELLTMQETQRNLTEKYSEEKTNTYDQLERSGSPRVSESPEATRPTLPDNWRTVHCTTDTELHWNSAQKAASPASPTSAKPRRSLNIEEHPTAINAADRTHIRVPLGSNASSPPRPPKPTHTLDRQRVVQTSENFSPSKLNFSRLPEAERQLLDANPILASGSFDLYNFYAHRLRVGTSGAFAKKRPPSRVPPATPSPTKSHPKSSSSLPLDFFYKPPEP</sequence>
<dbReference type="InterPro" id="IPR040645">
    <property type="entry name" value="Neurabin-1/2_PDZ"/>
</dbReference>
<gene>
    <name evidence="14" type="ORF">TR140350</name>
</gene>
<dbReference type="Pfam" id="PF00595">
    <property type="entry name" value="PDZ"/>
    <property type="match status" value="1"/>
</dbReference>
<keyword evidence="3" id="KW-0963">Cytoplasm</keyword>
<feature type="compositionally biased region" description="Basic and acidic residues" evidence="12">
    <location>
        <begin position="885"/>
        <end position="902"/>
    </location>
</feature>
<feature type="region of interest" description="Disordered" evidence="12">
    <location>
        <begin position="996"/>
        <end position="1015"/>
    </location>
</feature>
<dbReference type="Pfam" id="PF17817">
    <property type="entry name" value="PDZ_5"/>
    <property type="match status" value="1"/>
</dbReference>
<name>A0A0X3PUX2_SCHSO</name>
<evidence type="ECO:0000256" key="10">
    <source>
        <dbReference type="ARBA" id="ARBA00023212"/>
    </source>
</evidence>
<keyword evidence="8" id="KW-0175">Coiled coil</keyword>
<feature type="compositionally biased region" description="Basic and acidic residues" evidence="12">
    <location>
        <begin position="944"/>
        <end position="960"/>
    </location>
</feature>
<feature type="compositionally biased region" description="Acidic residues" evidence="12">
    <location>
        <begin position="322"/>
        <end position="347"/>
    </location>
</feature>
<proteinExistence type="predicted"/>
<evidence type="ECO:0000256" key="2">
    <source>
        <dbReference type="ARBA" id="ARBA00022473"/>
    </source>
</evidence>
<dbReference type="GO" id="GO:0019722">
    <property type="term" value="P:calcium-mediated signaling"/>
    <property type="evidence" value="ECO:0007669"/>
    <property type="project" value="TreeGrafter"/>
</dbReference>
<dbReference type="SUPFAM" id="SSF50156">
    <property type="entry name" value="PDZ domain-like"/>
    <property type="match status" value="1"/>
</dbReference>
<evidence type="ECO:0000256" key="6">
    <source>
        <dbReference type="ARBA" id="ARBA00022902"/>
    </source>
</evidence>
<dbReference type="GO" id="GO:0030425">
    <property type="term" value="C:dendrite"/>
    <property type="evidence" value="ECO:0007669"/>
    <property type="project" value="TreeGrafter"/>
</dbReference>
<evidence type="ECO:0000256" key="8">
    <source>
        <dbReference type="ARBA" id="ARBA00023054"/>
    </source>
</evidence>
<keyword evidence="6" id="KW-0524">Neurogenesis</keyword>
<dbReference type="PROSITE" id="PS50106">
    <property type="entry name" value="PDZ"/>
    <property type="match status" value="1"/>
</dbReference>
<feature type="region of interest" description="Disordered" evidence="12">
    <location>
        <begin position="167"/>
        <end position="220"/>
    </location>
</feature>
<feature type="region of interest" description="Disordered" evidence="12">
    <location>
        <begin position="53"/>
        <end position="84"/>
    </location>
</feature>
<feature type="region of interest" description="Disordered" evidence="12">
    <location>
        <begin position="1110"/>
        <end position="1151"/>
    </location>
</feature>
<comment type="subcellular location">
    <subcellularLocation>
        <location evidence="1">Cytoplasm</location>
        <location evidence="1">Cytoskeleton</location>
    </subcellularLocation>
    <subcellularLocation>
        <location evidence="11">Synapse</location>
    </subcellularLocation>
</comment>
<dbReference type="PANTHER" id="PTHR16154">
    <property type="entry name" value="NEURABIN"/>
    <property type="match status" value="1"/>
</dbReference>
<keyword evidence="10" id="KW-0206">Cytoskeleton</keyword>
<evidence type="ECO:0000256" key="11">
    <source>
        <dbReference type="ARBA" id="ARBA00034103"/>
    </source>
</evidence>
<dbReference type="InterPro" id="IPR043446">
    <property type="entry name" value="Neurabin-like"/>
</dbReference>
<accession>A0A0X3PUX2</accession>
<keyword evidence="9" id="KW-0009">Actin-binding</keyword>
<dbReference type="GO" id="GO:0015629">
    <property type="term" value="C:actin cytoskeleton"/>
    <property type="evidence" value="ECO:0007669"/>
    <property type="project" value="TreeGrafter"/>
</dbReference>
<keyword evidence="7" id="KW-0770">Synapse</keyword>
<dbReference type="SMART" id="SM00228">
    <property type="entry name" value="PDZ"/>
    <property type="match status" value="1"/>
</dbReference>
<feature type="region of interest" description="Disordered" evidence="12">
    <location>
        <begin position="1027"/>
        <end position="1073"/>
    </location>
</feature>
<dbReference type="PANTHER" id="PTHR16154:SF28">
    <property type="entry name" value="STERILE ALPHA MOTIF DOMAIN-CONTAINING PROTEIN 14"/>
    <property type="match status" value="1"/>
</dbReference>
<evidence type="ECO:0000256" key="5">
    <source>
        <dbReference type="ARBA" id="ARBA00022782"/>
    </source>
</evidence>
<evidence type="ECO:0000256" key="3">
    <source>
        <dbReference type="ARBA" id="ARBA00022490"/>
    </source>
</evidence>
<feature type="compositionally biased region" description="Polar residues" evidence="12">
    <location>
        <begin position="862"/>
        <end position="876"/>
    </location>
</feature>
<dbReference type="InterPro" id="IPR001478">
    <property type="entry name" value="PDZ"/>
</dbReference>
<evidence type="ECO:0000256" key="4">
    <source>
        <dbReference type="ARBA" id="ARBA00022553"/>
    </source>
</evidence>
<dbReference type="GO" id="GO:0051015">
    <property type="term" value="F:actin filament binding"/>
    <property type="evidence" value="ECO:0007669"/>
    <property type="project" value="TreeGrafter"/>
</dbReference>
<feature type="compositionally biased region" description="Low complexity" evidence="12">
    <location>
        <begin position="1"/>
        <end position="16"/>
    </location>
</feature>
<dbReference type="AlphaFoldDB" id="A0A0X3PUX2"/>
<dbReference type="FunFam" id="2.30.42.10:FF:000010">
    <property type="entry name" value="Neurabin-1 isoform 1"/>
    <property type="match status" value="1"/>
</dbReference>
<dbReference type="InterPro" id="IPR036034">
    <property type="entry name" value="PDZ_sf"/>
</dbReference>
<feature type="region of interest" description="Disordered" evidence="12">
    <location>
        <begin position="413"/>
        <end position="456"/>
    </location>
</feature>
<feature type="domain" description="PDZ" evidence="13">
    <location>
        <begin position="503"/>
        <end position="591"/>
    </location>
</feature>
<feature type="region of interest" description="Disordered" evidence="12">
    <location>
        <begin position="651"/>
        <end position="710"/>
    </location>
</feature>
<evidence type="ECO:0000256" key="12">
    <source>
        <dbReference type="SAM" id="MobiDB-lite"/>
    </source>
</evidence>
<dbReference type="GO" id="GO:0014069">
    <property type="term" value="C:postsynaptic density"/>
    <property type="evidence" value="ECO:0007669"/>
    <property type="project" value="TreeGrafter"/>
</dbReference>
<evidence type="ECO:0000259" key="13">
    <source>
        <dbReference type="PROSITE" id="PS50106"/>
    </source>
</evidence>
<feature type="compositionally biased region" description="Polar residues" evidence="12">
    <location>
        <begin position="1059"/>
        <end position="1072"/>
    </location>
</feature>
<feature type="compositionally biased region" description="Acidic residues" evidence="12">
    <location>
        <begin position="659"/>
        <end position="685"/>
    </location>
</feature>
<feature type="region of interest" description="Disordered" evidence="12">
    <location>
        <begin position="941"/>
        <end position="983"/>
    </location>
</feature>
<dbReference type="GO" id="GO:0031175">
    <property type="term" value="P:neuron projection development"/>
    <property type="evidence" value="ECO:0007669"/>
    <property type="project" value="TreeGrafter"/>
</dbReference>
<evidence type="ECO:0000256" key="1">
    <source>
        <dbReference type="ARBA" id="ARBA00004245"/>
    </source>
</evidence>